<accession>A0A5R8KCG6</accession>
<feature type="compositionally biased region" description="Low complexity" evidence="2">
    <location>
        <begin position="280"/>
        <end position="291"/>
    </location>
</feature>
<keyword evidence="6" id="KW-1185">Reference proteome</keyword>
<proteinExistence type="predicted"/>
<feature type="region of interest" description="Disordered" evidence="2">
    <location>
        <begin position="280"/>
        <end position="305"/>
    </location>
</feature>
<evidence type="ECO:0000313" key="6">
    <source>
        <dbReference type="Proteomes" id="UP000306196"/>
    </source>
</evidence>
<dbReference type="Gene3D" id="3.40.50.410">
    <property type="entry name" value="von Willebrand factor, type A domain"/>
    <property type="match status" value="1"/>
</dbReference>
<dbReference type="AlphaFoldDB" id="A0A5R8KCG6"/>
<dbReference type="InterPro" id="IPR051266">
    <property type="entry name" value="CLCR"/>
</dbReference>
<evidence type="ECO:0000256" key="2">
    <source>
        <dbReference type="SAM" id="MobiDB-lite"/>
    </source>
</evidence>
<dbReference type="CDD" id="cd01465">
    <property type="entry name" value="vWA_subgroup"/>
    <property type="match status" value="1"/>
</dbReference>
<keyword evidence="3" id="KW-0812">Transmembrane</keyword>
<gene>
    <name evidence="5" type="ORF">FEM03_16845</name>
</gene>
<dbReference type="Pfam" id="PF12450">
    <property type="entry name" value="vWF_A"/>
    <property type="match status" value="1"/>
</dbReference>
<dbReference type="PROSITE" id="PS50234">
    <property type="entry name" value="VWFA"/>
    <property type="match status" value="1"/>
</dbReference>
<dbReference type="InterPro" id="IPR041916">
    <property type="entry name" value="Anti_sigma_zinc_sf"/>
</dbReference>
<evidence type="ECO:0000259" key="4">
    <source>
        <dbReference type="PROSITE" id="PS50234"/>
    </source>
</evidence>
<comment type="caution">
    <text evidence="5">The sequence shown here is derived from an EMBL/GenBank/DDBJ whole genome shotgun (WGS) entry which is preliminary data.</text>
</comment>
<keyword evidence="1" id="KW-0175">Coiled coil</keyword>
<name>A0A5R8KCG6_9BACT</name>
<dbReference type="SMART" id="SM00327">
    <property type="entry name" value="VWA"/>
    <property type="match status" value="1"/>
</dbReference>
<dbReference type="InterPro" id="IPR036465">
    <property type="entry name" value="vWFA_dom_sf"/>
</dbReference>
<dbReference type="SUPFAM" id="SSF53300">
    <property type="entry name" value="vWA-like"/>
    <property type="match status" value="1"/>
</dbReference>
<evidence type="ECO:0000313" key="5">
    <source>
        <dbReference type="EMBL" id="TLD69625.1"/>
    </source>
</evidence>
<evidence type="ECO:0000256" key="1">
    <source>
        <dbReference type="SAM" id="Coils"/>
    </source>
</evidence>
<dbReference type="PANTHER" id="PTHR10579:SF43">
    <property type="entry name" value="ZINC FINGER (C3HC4-TYPE RING FINGER) FAMILY PROTEIN"/>
    <property type="match status" value="1"/>
</dbReference>
<keyword evidence="3" id="KW-0472">Membrane</keyword>
<dbReference type="Gene3D" id="1.10.10.1320">
    <property type="entry name" value="Anti-sigma factor, zinc-finger domain"/>
    <property type="match status" value="1"/>
</dbReference>
<sequence>MNEQITAYVLNELPEDERRAFEAQLQTDPTLRAQVQEMQNFCTLVDTHITKADAPTATFTPEQRDHLVESFTAPEANAEAEEKIIRSKPNFWRHPILLSSTALAACLAILLIRYGSFDSAFTTSANHVSSEKVQMRGASATPDQDTQQPSIFDSKKSFPVPKKEIHASQSNSIAIVPAPEPQPLAVLEKELDAAKQRMDALKDNLNQEFAKQKATLVTTMPADGKDDDSRRRTMSIDPSQPPTDHSSSRYGDTINPPPPAAAPINVPTLYANEASSLGGSTTISSTTLPSTTKPPGPATAIQSPPFNGNDEAAMASYRAITPNTENYQPIAENPFQPTTQHPLSTFSVHTDGASYANIRRFLNDGQRPPANAIRIEELINYFPYAYEPPAGEHPFAVSTDIAEAPWQPLHRLARIAIKGYEVQNDRKAANLVFLIDVSGSMNNPRKLPLVKQSLQLLTEQLRDTDRVAIVTYSGSSQVALESTPATNNDKPKIIDAVNALGAGGSTNGAGGIRAAYDQARTHFVKDGINRVILCSDGDFNVGISSPGELQTLITDQAKSKIFLSVLGFGTGNLNDRTMETLATKGNGNHAYIDSLSEARKVLVDQIDGTLMTIAKDVKIQVEFNPAQVASYRLIGYENRTLAKEDFNNDKKDAGEIGAGHTVTALYEIVPANLQHPNGQPLVDNLKYTTTPKPAEPAAAATAAAPASPETMTVKLRYKQPEGDVSKLIEIPVIDKNTNLKNSPPDFQFATAVAGFGLLLRNSQYAPEITWDQVRVLAIQGKGPDPLGYRGEFLQLIDKARSLSSPQ</sequence>
<protein>
    <submittedName>
        <fullName evidence="5">DUF3520 domain-containing protein</fullName>
    </submittedName>
</protein>
<dbReference type="PANTHER" id="PTHR10579">
    <property type="entry name" value="CALCIUM-ACTIVATED CHLORIDE CHANNEL REGULATOR"/>
    <property type="match status" value="1"/>
</dbReference>
<dbReference type="RefSeq" id="WP_138087453.1">
    <property type="nucleotide sequence ID" value="NZ_VAUV01000012.1"/>
</dbReference>
<organism evidence="5 6">
    <name type="scientific">Phragmitibacter flavus</name>
    <dbReference type="NCBI Taxonomy" id="2576071"/>
    <lineage>
        <taxon>Bacteria</taxon>
        <taxon>Pseudomonadati</taxon>
        <taxon>Verrucomicrobiota</taxon>
        <taxon>Verrucomicrobiia</taxon>
        <taxon>Verrucomicrobiales</taxon>
        <taxon>Verrucomicrobiaceae</taxon>
        <taxon>Phragmitibacter</taxon>
    </lineage>
</organism>
<feature type="transmembrane region" description="Helical" evidence="3">
    <location>
        <begin position="96"/>
        <end position="115"/>
    </location>
</feature>
<dbReference type="Pfam" id="PF12034">
    <property type="entry name" value="YfbK_C"/>
    <property type="match status" value="1"/>
</dbReference>
<dbReference type="OrthoDB" id="9805121at2"/>
<dbReference type="Pfam" id="PF00092">
    <property type="entry name" value="VWA"/>
    <property type="match status" value="1"/>
</dbReference>
<feature type="coiled-coil region" evidence="1">
    <location>
        <begin position="184"/>
        <end position="211"/>
    </location>
</feature>
<keyword evidence="3" id="KW-1133">Transmembrane helix</keyword>
<dbReference type="InterPro" id="IPR021908">
    <property type="entry name" value="YfbK_C"/>
</dbReference>
<feature type="domain" description="VWFA" evidence="4">
    <location>
        <begin position="430"/>
        <end position="606"/>
    </location>
</feature>
<dbReference type="Proteomes" id="UP000306196">
    <property type="component" value="Unassembled WGS sequence"/>
</dbReference>
<dbReference type="EMBL" id="VAUV01000012">
    <property type="protein sequence ID" value="TLD69625.1"/>
    <property type="molecule type" value="Genomic_DNA"/>
</dbReference>
<feature type="region of interest" description="Disordered" evidence="2">
    <location>
        <begin position="219"/>
        <end position="262"/>
    </location>
</feature>
<feature type="compositionally biased region" description="Polar residues" evidence="2">
    <location>
        <begin position="236"/>
        <end position="250"/>
    </location>
</feature>
<dbReference type="InterPro" id="IPR002035">
    <property type="entry name" value="VWF_A"/>
</dbReference>
<reference evidence="5 6" key="1">
    <citation type="submission" date="2019-05" db="EMBL/GenBank/DDBJ databases">
        <title>Verrucobacter flavum gen. nov., sp. nov. a new member of the family Verrucomicrobiaceae.</title>
        <authorList>
            <person name="Szuroczki S."/>
            <person name="Abbaszade G."/>
            <person name="Szabo A."/>
            <person name="Felfoldi T."/>
            <person name="Schumann P."/>
            <person name="Boka K."/>
            <person name="Keki Z."/>
            <person name="Toumi M."/>
            <person name="Toth E."/>
        </authorList>
    </citation>
    <scope>NUCLEOTIDE SEQUENCE [LARGE SCALE GENOMIC DNA]</scope>
    <source>
        <strain evidence="5 6">MG-N-17</strain>
    </source>
</reference>
<evidence type="ECO:0000256" key="3">
    <source>
        <dbReference type="SAM" id="Phobius"/>
    </source>
</evidence>
<dbReference type="InterPro" id="IPR022156">
    <property type="entry name" value="Uncharacterised_YfbK_N"/>
</dbReference>